<keyword evidence="3 6" id="KW-0732">Signal</keyword>
<dbReference type="Pfam" id="PF05048">
    <property type="entry name" value="NosD"/>
    <property type="match status" value="1"/>
</dbReference>
<dbReference type="InterPro" id="IPR021655">
    <property type="entry name" value="Put_metal-bd"/>
</dbReference>
<dbReference type="Pfam" id="PF22888">
    <property type="entry name" value="FIMAH"/>
    <property type="match status" value="1"/>
</dbReference>
<evidence type="ECO:0000313" key="9">
    <source>
        <dbReference type="EMBL" id="ABE69174.1"/>
    </source>
</evidence>
<dbReference type="SMART" id="SM00710">
    <property type="entry name" value="PbH1"/>
    <property type="match status" value="7"/>
</dbReference>
<evidence type="ECO:0000259" key="7">
    <source>
        <dbReference type="Pfam" id="PF05048"/>
    </source>
</evidence>
<feature type="signal peptide" evidence="6">
    <location>
        <begin position="1"/>
        <end position="25"/>
    </location>
</feature>
<dbReference type="Pfam" id="PF18884">
    <property type="entry name" value="TSP3_bac"/>
    <property type="match status" value="1"/>
</dbReference>
<dbReference type="EMBL" id="DQ458963">
    <property type="protein sequence ID" value="ABE69174.1"/>
    <property type="molecule type" value="Genomic_DNA"/>
</dbReference>
<organism evidence="9">
    <name type="scientific">uncultured bacterium pFosLip</name>
    <dbReference type="NCBI Taxonomy" id="380391"/>
    <lineage>
        <taxon>Bacteria</taxon>
        <taxon>environmental samples</taxon>
    </lineage>
</organism>
<feature type="domain" description="FIMAH" evidence="8">
    <location>
        <begin position="663"/>
        <end position="740"/>
    </location>
</feature>
<dbReference type="Pfam" id="PF11617">
    <property type="entry name" value="Cu-binding_MopE"/>
    <property type="match status" value="2"/>
</dbReference>
<dbReference type="NCBIfam" id="TIGR03804">
    <property type="entry name" value="para_beta_helix"/>
    <property type="match status" value="3"/>
</dbReference>
<dbReference type="SUPFAM" id="SSF51126">
    <property type="entry name" value="Pectin lyase-like"/>
    <property type="match status" value="1"/>
</dbReference>
<evidence type="ECO:0000256" key="2">
    <source>
        <dbReference type="ARBA" id="ARBA00022525"/>
    </source>
</evidence>
<feature type="compositionally biased region" description="Acidic residues" evidence="5">
    <location>
        <begin position="609"/>
        <end position="619"/>
    </location>
</feature>
<evidence type="ECO:0000256" key="6">
    <source>
        <dbReference type="SAM" id="SignalP"/>
    </source>
</evidence>
<dbReference type="InterPro" id="IPR054470">
    <property type="entry name" value="FIMAH_dom"/>
</dbReference>
<dbReference type="AlphaFoldDB" id="Q1PAE9"/>
<dbReference type="InterPro" id="IPR059100">
    <property type="entry name" value="TSP3_bac"/>
</dbReference>
<dbReference type="InterPro" id="IPR007742">
    <property type="entry name" value="NosD_dom"/>
</dbReference>
<reference evidence="9" key="2">
    <citation type="submission" date="2006-03" db="EMBL/GenBank/DDBJ databases">
        <authorList>
            <person name="Lee M.-H."/>
            <person name="Song J.K."/>
            <person name="Yoon J.-H."/>
        </authorList>
    </citation>
    <scope>NUCLEOTIDE SEQUENCE</scope>
</reference>
<feature type="chain" id="PRO_5004195359" evidence="6">
    <location>
        <begin position="26"/>
        <end position="753"/>
    </location>
</feature>
<evidence type="ECO:0000259" key="8">
    <source>
        <dbReference type="Pfam" id="PF22888"/>
    </source>
</evidence>
<dbReference type="InterPro" id="IPR012334">
    <property type="entry name" value="Pectin_lyas_fold"/>
</dbReference>
<evidence type="ECO:0000256" key="1">
    <source>
        <dbReference type="ARBA" id="ARBA00004613"/>
    </source>
</evidence>
<accession>Q1PAE9</accession>
<keyword evidence="2" id="KW-0964">Secreted</keyword>
<reference evidence="9" key="1">
    <citation type="journal article" date="2006" name="Appl. Environ. Microbiol.">
        <title>Isolation and characterization of a novel lipase from a metagenomic library of tidal flat sediments: evidence for a new family of bacterial lipases.</title>
        <authorList>
            <person name="Lee M.H."/>
            <person name="Lee C.H."/>
            <person name="Oh T.K."/>
            <person name="Song J.K."/>
            <person name="Yoon J.H."/>
        </authorList>
    </citation>
    <scope>NUCLEOTIDE SEQUENCE</scope>
</reference>
<comment type="subcellular location">
    <subcellularLocation>
        <location evidence="1">Secreted</location>
    </subcellularLocation>
</comment>
<dbReference type="InterPro" id="IPR022441">
    <property type="entry name" value="Para_beta_helix_rpt-2"/>
</dbReference>
<feature type="domain" description="Periplasmic copper-binding protein NosD beta helix" evidence="7">
    <location>
        <begin position="192"/>
        <end position="385"/>
    </location>
</feature>
<dbReference type="InterPro" id="IPR011050">
    <property type="entry name" value="Pectin_lyase_fold/virulence"/>
</dbReference>
<proteinExistence type="predicted"/>
<sequence>MKTKLFFAVVFLAVLLLSGMAPAVAEDPEPFSEVTSIMGRVEGTGTYFEVTDSEYLNVTLQSTESISLTLESAASMITMNIEASEGAASSQMTLGGLAQSTTYYKYEDGYDHGETITTDESGSYTWTQDLSGPHYVWLQPNPSTKFIYDNATGGDCTYIGTWDWPSKTCTLHTNVYESIQIQSYNVTLDGAGYTIQGTGSGFGIYIPSRSGVTIKNLVVKNFTYGVFLNWSSANTLTEITATNNLIAGFMFDVLSNDNTVTGNTLSSNGHTGFRMFYGSNNTITDNSILSNNYGIFCYRSSNNTLTGNTISNSMYGVLFSVSDNNTLTENNVSYNNWGLFFNIANGNQVYNNNFTGNSHQTEMRSSDNNVFNLPAPTGGNYWSNWTTPDADGDGFVDSAYVFSGGPDYLPLARPYSSEADYYCDDDSDGHANASADGTCAGTGCEPAGCQTAPGDDCDDSDADNYPGNTEVCDEADNDCDGDVDEGFNTGDVCSSLPNNCGDYSIGSTICAGVGVVCDAITPDDRPAATAYTDADIDGYGDINLPVDATCGIPDGAVADSSDCDDSAALINPGMVEVCNGIDDNCSGVIDEGFTDTDSDGDADCVDPDDDNDGLTDEQETVIGTNPLNPDTDDDTVGDAIDQCPLKDATGLDANTDGCIDTLSGMTSTLNTLVAEGVIEPELENSLVTKVESAENSASKDNICAAINKLDALKNQVDAQRGNKISDEAANLVIAYTNNLITQLLNQLPEGESC</sequence>
<evidence type="ECO:0000256" key="5">
    <source>
        <dbReference type="SAM" id="MobiDB-lite"/>
    </source>
</evidence>
<name>Q1PAE9_9BACT</name>
<protein>
    <submittedName>
        <fullName evidence="9">Cell surface protein</fullName>
    </submittedName>
</protein>
<evidence type="ECO:0000256" key="4">
    <source>
        <dbReference type="ARBA" id="ARBA00022837"/>
    </source>
</evidence>
<feature type="region of interest" description="Disordered" evidence="5">
    <location>
        <begin position="609"/>
        <end position="637"/>
    </location>
</feature>
<keyword evidence="4" id="KW-0106">Calcium</keyword>
<evidence type="ECO:0000256" key="3">
    <source>
        <dbReference type="ARBA" id="ARBA00022729"/>
    </source>
</evidence>
<dbReference type="InterPro" id="IPR006626">
    <property type="entry name" value="PbH1"/>
</dbReference>
<dbReference type="Gene3D" id="2.160.20.10">
    <property type="entry name" value="Single-stranded right-handed beta-helix, Pectin lyase-like"/>
    <property type="match status" value="1"/>
</dbReference>